<dbReference type="InterPro" id="IPR034364">
    <property type="entry name" value="PABP_RRM1"/>
</dbReference>
<gene>
    <name evidence="17" type="ORF">AX774_g5852</name>
</gene>
<sequence>MAEVVQVPEQVSSKVAAVEQPAHGIAPAAAPAGGEMVEGFVGAPAPAPAAGGIPFAPASLYVGDLDESITEAMLYELFSIVGAVASIRVCRDAITRRSLGYAYVNYHSRVDGERALETLNYTEIKGKPCRIMWSQRDPSLRKSGQGNIFIKNLDEAIDNKALYDTFGAFGPILSCKVVTDEHGKSRGYGFVHYVTREAADAAISQVNGMLLNEKQVYVGNYVPRRERMSKAEEMRNRFTNIYIKNLDVGVTDSELEELCARFGEISSACVSRSSDGESKEFGFVDFVDHNAAADAVEGLNEIEFHGKKLFVSRAQKKQEREEELKKQYEQIKLEKLNKYQGVNLYIKNFDDDIDDEKLRQEFSVYGVITSAKIMTDESGKSRGFGFVCFSSPDEATKAVTEMNGRMWGNKPIYVALAQRKDQRRNQLEALNRQLRMTSQMGNVGSAMYGAAPMYFPPGQGYSVQRNVPFNPNGMQRQMRWPAGAQPGAQQPFAGGPAMAAQYNVANGYPMGSTTRPSRGRNPRQMNRGAHQGNVRGAQTAARGGYRGSRTAGQTQADGKPVDGGEHDEAQAAAEAEGASVLTAAALAAASPEKQKEMLGEALFPMVASTQPDLAGKITGMLLEMDNSELLLLLDSSSALEAKVNEAMEVLAQSDETTTA</sequence>
<evidence type="ECO:0000256" key="9">
    <source>
        <dbReference type="ARBA" id="ARBA00022884"/>
    </source>
</evidence>
<keyword evidence="6" id="KW-0677">Repeat</keyword>
<evidence type="ECO:0000313" key="18">
    <source>
        <dbReference type="Proteomes" id="UP000188320"/>
    </source>
</evidence>
<feature type="domain" description="PABC" evidence="16">
    <location>
        <begin position="578"/>
        <end position="655"/>
    </location>
</feature>
<evidence type="ECO:0000256" key="12">
    <source>
        <dbReference type="RuleBase" id="RU362004"/>
    </source>
</evidence>
<dbReference type="AlphaFoldDB" id="A0A1R1PIG6"/>
<keyword evidence="10" id="KW-0539">Nucleus</keyword>
<dbReference type="FunFam" id="3.30.70.330:FF:000648">
    <property type="entry name" value="Polyadenylate-binding protein"/>
    <property type="match status" value="1"/>
</dbReference>
<reference evidence="18" key="1">
    <citation type="submission" date="2017-01" db="EMBL/GenBank/DDBJ databases">
        <authorList>
            <person name="Wang Y."/>
            <person name="White M."/>
            <person name="Kvist S."/>
            <person name="Moncalvo J.-M."/>
        </authorList>
    </citation>
    <scope>NUCLEOTIDE SEQUENCE [LARGE SCALE GENOMIC DNA]</scope>
    <source>
        <strain evidence="18">COL-18-3</strain>
    </source>
</reference>
<comment type="similarity">
    <text evidence="3 12">Belongs to the polyadenylate-binding protein type-1 family.</text>
</comment>
<evidence type="ECO:0000256" key="4">
    <source>
        <dbReference type="ARBA" id="ARBA00022448"/>
    </source>
</evidence>
<evidence type="ECO:0000256" key="2">
    <source>
        <dbReference type="ARBA" id="ARBA00004496"/>
    </source>
</evidence>
<name>A0A1R1PIG6_ZANCU</name>
<evidence type="ECO:0000256" key="1">
    <source>
        <dbReference type="ARBA" id="ARBA00004123"/>
    </source>
</evidence>
<protein>
    <recommendedName>
        <fullName evidence="12">Polyadenylate-binding protein</fullName>
        <shortName evidence="12">PABP</shortName>
    </recommendedName>
</protein>
<dbReference type="InterPro" id="IPR000504">
    <property type="entry name" value="RRM_dom"/>
</dbReference>
<keyword evidence="13" id="KW-0175">Coiled coil</keyword>
<dbReference type="SMART" id="SM00517">
    <property type="entry name" value="PolyA"/>
    <property type="match status" value="1"/>
</dbReference>
<dbReference type="PROSITE" id="PS51309">
    <property type="entry name" value="PABC"/>
    <property type="match status" value="1"/>
</dbReference>
<feature type="domain" description="RRM" evidence="15">
    <location>
        <begin position="58"/>
        <end position="136"/>
    </location>
</feature>
<dbReference type="CDD" id="cd12381">
    <property type="entry name" value="RRM4_I_PABPs"/>
    <property type="match status" value="1"/>
</dbReference>
<dbReference type="NCBIfam" id="TIGR01628">
    <property type="entry name" value="PABP-1234"/>
    <property type="match status" value="1"/>
</dbReference>
<dbReference type="GO" id="GO:0006417">
    <property type="term" value="P:regulation of translation"/>
    <property type="evidence" value="ECO:0007669"/>
    <property type="project" value="UniProtKB-KW"/>
</dbReference>
<dbReference type="SUPFAM" id="SSF54928">
    <property type="entry name" value="RNA-binding domain, RBD"/>
    <property type="match status" value="2"/>
</dbReference>
<evidence type="ECO:0000256" key="10">
    <source>
        <dbReference type="ARBA" id="ARBA00023242"/>
    </source>
</evidence>
<dbReference type="FunFam" id="3.30.70.330:FF:000211">
    <property type="entry name" value="Polyadenylate-binding protein"/>
    <property type="match status" value="1"/>
</dbReference>
<comment type="subcellular location">
    <subcellularLocation>
        <location evidence="2 12">Cytoplasm</location>
    </subcellularLocation>
    <subcellularLocation>
        <location evidence="1">Nucleus</location>
    </subcellularLocation>
</comment>
<evidence type="ECO:0000256" key="8">
    <source>
        <dbReference type="ARBA" id="ARBA00022845"/>
    </source>
</evidence>
<keyword evidence="18" id="KW-1185">Reference proteome</keyword>
<dbReference type="PANTHER" id="PTHR24012">
    <property type="entry name" value="RNA BINDING PROTEIN"/>
    <property type="match status" value="1"/>
</dbReference>
<dbReference type="CDD" id="cd12379">
    <property type="entry name" value="RRM2_I_PABPs"/>
    <property type="match status" value="1"/>
</dbReference>
<dbReference type="SMART" id="SM00360">
    <property type="entry name" value="RRM"/>
    <property type="match status" value="4"/>
</dbReference>
<feature type="compositionally biased region" description="Basic and acidic residues" evidence="14">
    <location>
        <begin position="559"/>
        <end position="569"/>
    </location>
</feature>
<comment type="function">
    <text evidence="12">Binds the poly(A) tail of mRNA.</text>
</comment>
<dbReference type="InterPro" id="IPR012677">
    <property type="entry name" value="Nucleotide-bd_a/b_plait_sf"/>
</dbReference>
<keyword evidence="7" id="KW-0509">mRNA transport</keyword>
<dbReference type="Proteomes" id="UP000188320">
    <property type="component" value="Unassembled WGS sequence"/>
</dbReference>
<dbReference type="SUPFAM" id="SSF63570">
    <property type="entry name" value="PABC (PABP) domain"/>
    <property type="match status" value="1"/>
</dbReference>
<keyword evidence="8" id="KW-0810">Translation regulation</keyword>
<keyword evidence="4" id="KW-0813">Transport</keyword>
<dbReference type="FunFam" id="1.10.1900.10:FF:000004">
    <property type="entry name" value="Polyadenylate-binding protein"/>
    <property type="match status" value="1"/>
</dbReference>
<feature type="region of interest" description="Disordered" evidence="14">
    <location>
        <begin position="506"/>
        <end position="576"/>
    </location>
</feature>
<evidence type="ECO:0000256" key="13">
    <source>
        <dbReference type="SAM" id="Coils"/>
    </source>
</evidence>
<dbReference type="Pfam" id="PF00658">
    <property type="entry name" value="MLLE"/>
    <property type="match status" value="1"/>
</dbReference>
<feature type="coiled-coil region" evidence="13">
    <location>
        <begin position="413"/>
        <end position="440"/>
    </location>
</feature>
<evidence type="ECO:0000256" key="3">
    <source>
        <dbReference type="ARBA" id="ARBA00008557"/>
    </source>
</evidence>
<feature type="domain" description="RRM" evidence="15">
    <location>
        <begin position="239"/>
        <end position="316"/>
    </location>
</feature>
<dbReference type="InterPro" id="IPR035979">
    <property type="entry name" value="RBD_domain_sf"/>
</dbReference>
<evidence type="ECO:0000256" key="6">
    <source>
        <dbReference type="ARBA" id="ARBA00022737"/>
    </source>
</evidence>
<evidence type="ECO:0000256" key="11">
    <source>
        <dbReference type="PROSITE-ProRule" id="PRU00176"/>
    </source>
</evidence>
<dbReference type="GO" id="GO:0005737">
    <property type="term" value="C:cytoplasm"/>
    <property type="evidence" value="ECO:0007669"/>
    <property type="project" value="UniProtKB-SubCell"/>
</dbReference>
<proteinExistence type="inferred from homology"/>
<evidence type="ECO:0000313" key="17">
    <source>
        <dbReference type="EMBL" id="OMH80703.1"/>
    </source>
</evidence>
<dbReference type="Gene3D" id="1.10.1900.10">
    <property type="entry name" value="c-terminal domain of poly(a) binding protein"/>
    <property type="match status" value="1"/>
</dbReference>
<feature type="domain" description="RRM" evidence="15">
    <location>
        <begin position="146"/>
        <end position="223"/>
    </location>
</feature>
<dbReference type="Gene3D" id="3.30.70.330">
    <property type="match status" value="4"/>
</dbReference>
<dbReference type="GO" id="GO:0003723">
    <property type="term" value="F:RNA binding"/>
    <property type="evidence" value="ECO:0007669"/>
    <property type="project" value="UniProtKB-UniRule"/>
</dbReference>
<dbReference type="InterPro" id="IPR006515">
    <property type="entry name" value="PABP_1234"/>
</dbReference>
<evidence type="ECO:0000259" key="16">
    <source>
        <dbReference type="PROSITE" id="PS51309"/>
    </source>
</evidence>
<organism evidence="17 18">
    <name type="scientific">Zancudomyces culisetae</name>
    <name type="common">Gut fungus</name>
    <name type="synonym">Smittium culisetae</name>
    <dbReference type="NCBI Taxonomy" id="1213189"/>
    <lineage>
        <taxon>Eukaryota</taxon>
        <taxon>Fungi</taxon>
        <taxon>Fungi incertae sedis</taxon>
        <taxon>Zoopagomycota</taxon>
        <taxon>Kickxellomycotina</taxon>
        <taxon>Harpellomycetes</taxon>
        <taxon>Harpellales</taxon>
        <taxon>Legeriomycetaceae</taxon>
        <taxon>Zancudomyces</taxon>
    </lineage>
</organism>
<dbReference type="Pfam" id="PF00076">
    <property type="entry name" value="RRM_1"/>
    <property type="match status" value="4"/>
</dbReference>
<dbReference type="InterPro" id="IPR036053">
    <property type="entry name" value="PABP-dom"/>
</dbReference>
<feature type="domain" description="RRM" evidence="15">
    <location>
        <begin position="342"/>
        <end position="419"/>
    </location>
</feature>
<dbReference type="FunFam" id="3.30.70.330:FF:000003">
    <property type="entry name" value="Polyadenylate-binding protein"/>
    <property type="match status" value="1"/>
</dbReference>
<dbReference type="CDD" id="cd12378">
    <property type="entry name" value="RRM1_I_PABPs"/>
    <property type="match status" value="1"/>
</dbReference>
<comment type="caution">
    <text evidence="17">The sequence shown here is derived from an EMBL/GenBank/DDBJ whole genome shotgun (WGS) entry which is preliminary data.</text>
</comment>
<evidence type="ECO:0000256" key="5">
    <source>
        <dbReference type="ARBA" id="ARBA00022490"/>
    </source>
</evidence>
<dbReference type="PROSITE" id="PS50102">
    <property type="entry name" value="RRM"/>
    <property type="match status" value="4"/>
</dbReference>
<keyword evidence="5 12" id="KW-0963">Cytoplasm</keyword>
<dbReference type="InterPro" id="IPR045305">
    <property type="entry name" value="RRM2_I_PABPs"/>
</dbReference>
<dbReference type="GO" id="GO:0051028">
    <property type="term" value="P:mRNA transport"/>
    <property type="evidence" value="ECO:0007669"/>
    <property type="project" value="UniProtKB-KW"/>
</dbReference>
<dbReference type="GO" id="GO:0005634">
    <property type="term" value="C:nucleus"/>
    <property type="evidence" value="ECO:0007669"/>
    <property type="project" value="UniProtKB-SubCell"/>
</dbReference>
<evidence type="ECO:0000256" key="14">
    <source>
        <dbReference type="SAM" id="MobiDB-lite"/>
    </source>
</evidence>
<dbReference type="OrthoDB" id="19742at2759"/>
<evidence type="ECO:0000259" key="15">
    <source>
        <dbReference type="PROSITE" id="PS50102"/>
    </source>
</evidence>
<accession>A0A1R1PIG6</accession>
<evidence type="ECO:0000256" key="7">
    <source>
        <dbReference type="ARBA" id="ARBA00022816"/>
    </source>
</evidence>
<dbReference type="InterPro" id="IPR002004">
    <property type="entry name" value="PABP_HYD_C"/>
</dbReference>
<dbReference type="EMBL" id="LSSK01001106">
    <property type="protein sequence ID" value="OMH80703.1"/>
    <property type="molecule type" value="Genomic_DNA"/>
</dbReference>
<keyword evidence="9 11" id="KW-0694">RNA-binding</keyword>